<dbReference type="AlphaFoldDB" id="A0A645CZZ4"/>
<evidence type="ECO:0000313" key="1">
    <source>
        <dbReference type="EMBL" id="MPM82428.1"/>
    </source>
</evidence>
<accession>A0A645CZZ4</accession>
<proteinExistence type="predicted"/>
<comment type="caution">
    <text evidence="1">The sequence shown here is derived from an EMBL/GenBank/DDBJ whole genome shotgun (WGS) entry which is preliminary data.</text>
</comment>
<dbReference type="EMBL" id="VSSQ01031519">
    <property type="protein sequence ID" value="MPM82428.1"/>
    <property type="molecule type" value="Genomic_DNA"/>
</dbReference>
<reference evidence="1" key="1">
    <citation type="submission" date="2019-08" db="EMBL/GenBank/DDBJ databases">
        <authorList>
            <person name="Kucharzyk K."/>
            <person name="Murdoch R.W."/>
            <person name="Higgins S."/>
            <person name="Loffler F."/>
        </authorList>
    </citation>
    <scope>NUCLEOTIDE SEQUENCE</scope>
</reference>
<organism evidence="1">
    <name type="scientific">bioreactor metagenome</name>
    <dbReference type="NCBI Taxonomy" id="1076179"/>
    <lineage>
        <taxon>unclassified sequences</taxon>
        <taxon>metagenomes</taxon>
        <taxon>ecological metagenomes</taxon>
    </lineage>
</organism>
<name>A0A645CZZ4_9ZZZZ</name>
<sequence>MVIAGCILTTYHKKFIVGTFFGIIANHIPFTLLSDDITDKTFFAFEIISYCLGFIRSFSVFENRSSLHVASSIGHTVSIHRAAIHVHGNNLSTELYLFIVHLAFAVQMRITALGKDNGIISLINNGSTQRLFLFSRTLQNG</sequence>
<protein>
    <submittedName>
        <fullName evidence="1">Uncharacterized protein</fullName>
    </submittedName>
</protein>
<gene>
    <name evidence="1" type="ORF">SDC9_129489</name>
</gene>